<name>A0A815AQF0_9BILA</name>
<evidence type="ECO:0000313" key="12">
    <source>
        <dbReference type="Proteomes" id="UP000663854"/>
    </source>
</evidence>
<dbReference type="Pfam" id="PF14738">
    <property type="entry name" value="CFAP91"/>
    <property type="match status" value="1"/>
</dbReference>
<evidence type="ECO:0000313" key="10">
    <source>
        <dbReference type="EMBL" id="CAF1259261.1"/>
    </source>
</evidence>
<comment type="caution">
    <text evidence="10">The sequence shown here is derived from an EMBL/GenBank/DDBJ whole genome shotgun (WGS) entry which is preliminary data.</text>
</comment>
<dbReference type="PANTHER" id="PTHR22455:SF10">
    <property type="entry name" value="CILIA- AND FLAGELLA-ASSOCIATED PROTEIN 91"/>
    <property type="match status" value="1"/>
</dbReference>
<keyword evidence="3" id="KW-0206">Cytoskeleton</keyword>
<evidence type="ECO:0000256" key="4">
    <source>
        <dbReference type="ARBA" id="ARBA00023273"/>
    </source>
</evidence>
<reference evidence="10" key="1">
    <citation type="submission" date="2021-02" db="EMBL/GenBank/DDBJ databases">
        <authorList>
            <person name="Nowell W R."/>
        </authorList>
    </citation>
    <scope>NUCLEOTIDE SEQUENCE</scope>
</reference>
<keyword evidence="13" id="KW-1185">Reference proteome</keyword>
<protein>
    <recommendedName>
        <fullName evidence="6">Cilia- and flagella-associated protein 91</fullName>
    </recommendedName>
</protein>
<dbReference type="EMBL" id="CAJNOL010002961">
    <property type="protein sequence ID" value="CAF1539443.1"/>
    <property type="molecule type" value="Genomic_DNA"/>
</dbReference>
<sequence length="883" mass="104008">MATQTQVLKRAAVQPARLHDYLYDPTCTLSDARDHARETFAAKTTTEQLQAVPVYEHLFSDLRQYPRFAYRIQSRDSVPAHINRQWLGQANAHREQIALSRLFTGNEAFVVPPRTYEHVDVGGRERAKFFRKPLVPFMENIQPLVVLDTGRSTTGVFGEPTIKSIPGHLVGSTKTVIPSGQPTTKTQAIQTDYMEREAQTDPYTPEYVVKPGEQPEVLTLATLMYKKGLPAGLAEVEMIERARAKRQWEASLPPLDDPQQWDKRFKMMSDMERHEWLLRENEIEKLQNLRIELLEKMLKDNETRQYDTSIERINRQWSKKQIEREDFVKTNRLHYLRAIRALLRKRSQIETKYVKNDIIRAYTKYESTAYGPLTRNGYFPDKLTDKYLVKSRFLDTYTGLLELESTLPSNALKIRLPAPKRISSTKDGHLKRQFRRERDLNNIFKDIADEKEKKVEEPKPLRFLVKVEKPVPRPPTPGVDIPNLEDEEREKSIIYLQKLLRGRAIQNMMYKNKEERIELIDEMRSTHALQEQDINRKKLQRQDVQVAQHVQRKDTTREDLIDSILQTLEGEAVSDMFDYLSKELIRLQEERRIAAFAMLAERQRRLREAEESGLRQVEERRRREQDELFKQMLKMTQTTVDTYLEDVILASTFETATEQARIEIQQQATAIDDIAHEMESKRTQLESEGIVAELVHSFLIPEVAKQESRNKVRLAQHKHLLAAHRVIKESCAENLNDSMDADRQQSRETEPTNEYYRTTQDEGENEQEEEEKEEQNRGGEEDENRGDEQENREFEEENRREEDENRGEEDENREEEDENRGEEDENRGEENENREEEDENRGEEDESRGEENENREEEDENRESEHEDEEPIHSEINDEDREQ</sequence>
<dbReference type="PANTHER" id="PTHR22455">
    <property type="entry name" value="CILIA- AND FLAGELLA-ASSOCIATED PROTEIN 91"/>
    <property type="match status" value="1"/>
</dbReference>
<feature type="domain" description="CFAP91" evidence="9">
    <location>
        <begin position="189"/>
        <end position="340"/>
    </location>
</feature>
<evidence type="ECO:0000256" key="8">
    <source>
        <dbReference type="SAM" id="MobiDB-lite"/>
    </source>
</evidence>
<dbReference type="AlphaFoldDB" id="A0A815AQF0"/>
<evidence type="ECO:0000256" key="7">
    <source>
        <dbReference type="SAM" id="Coils"/>
    </source>
</evidence>
<feature type="compositionally biased region" description="Basic and acidic residues" evidence="8">
    <location>
        <begin position="786"/>
        <end position="803"/>
    </location>
</feature>
<organism evidence="10 12">
    <name type="scientific">Rotaria sordida</name>
    <dbReference type="NCBI Taxonomy" id="392033"/>
    <lineage>
        <taxon>Eukaryota</taxon>
        <taxon>Metazoa</taxon>
        <taxon>Spiralia</taxon>
        <taxon>Gnathifera</taxon>
        <taxon>Rotifera</taxon>
        <taxon>Eurotatoria</taxon>
        <taxon>Bdelloidea</taxon>
        <taxon>Philodinida</taxon>
        <taxon>Philodinidae</taxon>
        <taxon>Rotaria</taxon>
    </lineage>
</organism>
<feature type="compositionally biased region" description="Acidic residues" evidence="8">
    <location>
        <begin position="804"/>
        <end position="870"/>
    </location>
</feature>
<feature type="compositionally biased region" description="Basic and acidic residues" evidence="8">
    <location>
        <begin position="740"/>
        <end position="750"/>
    </location>
</feature>
<evidence type="ECO:0000256" key="6">
    <source>
        <dbReference type="ARBA" id="ARBA00029555"/>
    </source>
</evidence>
<dbReference type="InterPro" id="IPR032840">
    <property type="entry name" value="CFAP91_dom"/>
</dbReference>
<dbReference type="InterPro" id="IPR026720">
    <property type="entry name" value="CFAP91"/>
</dbReference>
<feature type="compositionally biased region" description="Acidic residues" evidence="8">
    <location>
        <begin position="761"/>
        <end position="773"/>
    </location>
</feature>
<comment type="subcellular location">
    <subcellularLocation>
        <location evidence="1">Cytoplasm</location>
        <location evidence="1">Cytoskeleton</location>
        <location evidence="1">Cilium axoneme</location>
    </subcellularLocation>
</comment>
<evidence type="ECO:0000313" key="13">
    <source>
        <dbReference type="Proteomes" id="UP000663870"/>
    </source>
</evidence>
<feature type="coiled-coil region" evidence="7">
    <location>
        <begin position="600"/>
        <end position="627"/>
    </location>
</feature>
<dbReference type="GO" id="GO:0005930">
    <property type="term" value="C:axoneme"/>
    <property type="evidence" value="ECO:0007669"/>
    <property type="project" value="UniProtKB-SubCell"/>
</dbReference>
<evidence type="ECO:0000256" key="5">
    <source>
        <dbReference type="ARBA" id="ARBA00029468"/>
    </source>
</evidence>
<evidence type="ECO:0000256" key="1">
    <source>
        <dbReference type="ARBA" id="ARBA00004430"/>
    </source>
</evidence>
<dbReference type="Proteomes" id="UP000663870">
    <property type="component" value="Unassembled WGS sequence"/>
</dbReference>
<feature type="region of interest" description="Disordered" evidence="8">
    <location>
        <begin position="736"/>
        <end position="883"/>
    </location>
</feature>
<dbReference type="Proteomes" id="UP000663854">
    <property type="component" value="Unassembled WGS sequence"/>
</dbReference>
<comment type="similarity">
    <text evidence="5">Belongs to the CFAP91 family.</text>
</comment>
<keyword evidence="2" id="KW-0963">Cytoplasm</keyword>
<gene>
    <name evidence="11" type="ORF">JXQ802_LOCUS42839</name>
    <name evidence="10" type="ORF">PYM288_LOCUS27791</name>
</gene>
<accession>A0A815AQF0</accession>
<proteinExistence type="inferred from homology"/>
<evidence type="ECO:0000313" key="11">
    <source>
        <dbReference type="EMBL" id="CAF1539443.1"/>
    </source>
</evidence>
<evidence type="ECO:0000256" key="2">
    <source>
        <dbReference type="ARBA" id="ARBA00022490"/>
    </source>
</evidence>
<evidence type="ECO:0000256" key="3">
    <source>
        <dbReference type="ARBA" id="ARBA00023212"/>
    </source>
</evidence>
<keyword evidence="7" id="KW-0175">Coiled coil</keyword>
<dbReference type="EMBL" id="CAJNOH010001897">
    <property type="protein sequence ID" value="CAF1259261.1"/>
    <property type="molecule type" value="Genomic_DNA"/>
</dbReference>
<evidence type="ECO:0000259" key="9">
    <source>
        <dbReference type="Pfam" id="PF14738"/>
    </source>
</evidence>
<keyword evidence="4" id="KW-0966">Cell projection</keyword>